<dbReference type="Gene3D" id="3.90.550.10">
    <property type="entry name" value="Spore Coat Polysaccharide Biosynthesis Protein SpsA, Chain A"/>
    <property type="match status" value="1"/>
</dbReference>
<organism evidence="2 3">
    <name type="scientific">Sphingobacterium bovistauri</name>
    <dbReference type="NCBI Taxonomy" id="2781959"/>
    <lineage>
        <taxon>Bacteria</taxon>
        <taxon>Pseudomonadati</taxon>
        <taxon>Bacteroidota</taxon>
        <taxon>Sphingobacteriia</taxon>
        <taxon>Sphingobacteriales</taxon>
        <taxon>Sphingobacteriaceae</taxon>
        <taxon>Sphingobacterium</taxon>
    </lineage>
</organism>
<dbReference type="Pfam" id="PF13712">
    <property type="entry name" value="Glyco_tranf_2_5"/>
    <property type="match status" value="1"/>
</dbReference>
<accession>A0ABS7Z1T1</accession>
<proteinExistence type="predicted"/>
<keyword evidence="3" id="KW-1185">Reference proteome</keyword>
<gene>
    <name evidence="2" type="ORF">IPZ78_02975</name>
</gene>
<name>A0ABS7Z1T1_9SPHI</name>
<evidence type="ECO:0000313" key="3">
    <source>
        <dbReference type="Proteomes" id="UP001165302"/>
    </source>
</evidence>
<protein>
    <recommendedName>
        <fullName evidence="1">Streptomycin biosynthesis protein StrF domain-containing protein</fullName>
    </recommendedName>
</protein>
<sequence length="294" mass="34952">MISIILSSYNQLYFEQFVKNVEVTIGVEFEIIQIENHAKYSICEAYNIGAIKAKNEILIFCHEDMIFKTQQWGVKIIEYFKEDKLLGAIGFAGSSYLPYIFTGWGGYLQEHEAFHLVQHHKFIDKESVYLNIGSKNINYKAVVALDGFFIATTRAIWEKYRFDDKNFTKFHFYDVDFTLRVSKNYNVKVIYDVITEHFSDGNYNREWLEELNNFNKKWSHKLPISLNNKIEGSIDANGEYRYLRLVVQNNYTLLSYFNRILSKRYLRIVGWKNLLTILLKFPIRFLRLKNFHNN</sequence>
<evidence type="ECO:0000259" key="1">
    <source>
        <dbReference type="Pfam" id="PF13712"/>
    </source>
</evidence>
<dbReference type="InterPro" id="IPR029044">
    <property type="entry name" value="Nucleotide-diphossugar_trans"/>
</dbReference>
<dbReference type="EMBL" id="JADEYP010000003">
    <property type="protein sequence ID" value="MCA5004115.1"/>
    <property type="molecule type" value="Genomic_DNA"/>
</dbReference>
<reference evidence="2" key="1">
    <citation type="submission" date="2020-10" db="EMBL/GenBank/DDBJ databases">
        <authorList>
            <person name="Lu T."/>
            <person name="Wang Q."/>
            <person name="Han X."/>
        </authorList>
    </citation>
    <scope>NUCLEOTIDE SEQUENCE</scope>
    <source>
        <strain evidence="2">WQ 366</strain>
    </source>
</reference>
<dbReference type="RefSeq" id="WP_225551447.1">
    <property type="nucleotide sequence ID" value="NZ_JADEYP010000003.1"/>
</dbReference>
<dbReference type="SUPFAM" id="SSF53448">
    <property type="entry name" value="Nucleotide-diphospho-sugar transferases"/>
    <property type="match status" value="1"/>
</dbReference>
<comment type="caution">
    <text evidence="2">The sequence shown here is derived from an EMBL/GenBank/DDBJ whole genome shotgun (WGS) entry which is preliminary data.</text>
</comment>
<feature type="domain" description="Streptomycin biosynthesis protein StrF" evidence="1">
    <location>
        <begin position="4"/>
        <end position="187"/>
    </location>
</feature>
<dbReference type="InterPro" id="IPR059123">
    <property type="entry name" value="StrF_dom"/>
</dbReference>
<dbReference type="Proteomes" id="UP001165302">
    <property type="component" value="Unassembled WGS sequence"/>
</dbReference>
<evidence type="ECO:0000313" key="2">
    <source>
        <dbReference type="EMBL" id="MCA5004115.1"/>
    </source>
</evidence>